<evidence type="ECO:0000256" key="4">
    <source>
        <dbReference type="ARBA" id="ARBA00022737"/>
    </source>
</evidence>
<evidence type="ECO:0000256" key="5">
    <source>
        <dbReference type="ARBA" id="ARBA00022771"/>
    </source>
</evidence>
<evidence type="ECO:0000256" key="2">
    <source>
        <dbReference type="ARBA" id="ARBA00022679"/>
    </source>
</evidence>
<dbReference type="HOGENOM" id="CLU_004235_1_1_1"/>
<dbReference type="InterPro" id="IPR051628">
    <property type="entry name" value="LUBAC_E3_Ligases"/>
</dbReference>
<keyword evidence="12" id="KW-1185">Reference proteome</keyword>
<dbReference type="SUPFAM" id="SSF54928">
    <property type="entry name" value="RNA-binding domain, RBD"/>
    <property type="match status" value="1"/>
</dbReference>
<dbReference type="Pfam" id="PF00097">
    <property type="entry name" value="zf-C3HC4"/>
    <property type="match status" value="1"/>
</dbReference>
<dbReference type="PROSITE" id="PS51873">
    <property type="entry name" value="TRIAD"/>
    <property type="match status" value="1"/>
</dbReference>
<dbReference type="Pfam" id="PF01485">
    <property type="entry name" value="IBR"/>
    <property type="match status" value="1"/>
</dbReference>
<dbReference type="Pfam" id="PF00076">
    <property type="entry name" value="RRM_1"/>
    <property type="match status" value="1"/>
</dbReference>
<dbReference type="Gene3D" id="3.30.70.330">
    <property type="match status" value="1"/>
</dbReference>
<dbReference type="STRING" id="670483.S7Q0J0"/>
<dbReference type="PROSITE" id="PS50089">
    <property type="entry name" value="ZF_RING_2"/>
    <property type="match status" value="1"/>
</dbReference>
<evidence type="ECO:0000259" key="10">
    <source>
        <dbReference type="PROSITE" id="PS51873"/>
    </source>
</evidence>
<dbReference type="AlphaFoldDB" id="S7Q0J0"/>
<comment type="pathway">
    <text evidence="1">Protein modification; protein ubiquitination.</text>
</comment>
<dbReference type="InterPro" id="IPR002867">
    <property type="entry name" value="IBR_dom"/>
</dbReference>
<evidence type="ECO:0000313" key="11">
    <source>
        <dbReference type="EMBL" id="EPQ53441.1"/>
    </source>
</evidence>
<dbReference type="GO" id="GO:0043161">
    <property type="term" value="P:proteasome-mediated ubiquitin-dependent protein catabolic process"/>
    <property type="evidence" value="ECO:0007669"/>
    <property type="project" value="TreeGrafter"/>
</dbReference>
<evidence type="ECO:0000256" key="6">
    <source>
        <dbReference type="ARBA" id="ARBA00022786"/>
    </source>
</evidence>
<dbReference type="InterPro" id="IPR001841">
    <property type="entry name" value="Znf_RING"/>
</dbReference>
<dbReference type="SUPFAM" id="SSF57850">
    <property type="entry name" value="RING/U-box"/>
    <property type="match status" value="3"/>
</dbReference>
<name>S7Q0J0_GLOTA</name>
<dbReference type="eggNOG" id="KOG1812">
    <property type="taxonomic scope" value="Eukaryota"/>
</dbReference>
<evidence type="ECO:0000256" key="8">
    <source>
        <dbReference type="PROSITE-ProRule" id="PRU00175"/>
    </source>
</evidence>
<dbReference type="PROSITE" id="PS00028">
    <property type="entry name" value="ZINC_FINGER_C2H2_1"/>
    <property type="match status" value="1"/>
</dbReference>
<dbReference type="GO" id="GO:0004842">
    <property type="term" value="F:ubiquitin-protein transferase activity"/>
    <property type="evidence" value="ECO:0007669"/>
    <property type="project" value="TreeGrafter"/>
</dbReference>
<evidence type="ECO:0000259" key="9">
    <source>
        <dbReference type="PROSITE" id="PS50089"/>
    </source>
</evidence>
<dbReference type="GO" id="GO:0008270">
    <property type="term" value="F:zinc ion binding"/>
    <property type="evidence" value="ECO:0007669"/>
    <property type="project" value="UniProtKB-KW"/>
</dbReference>
<dbReference type="Gene3D" id="3.30.40.10">
    <property type="entry name" value="Zinc/RING finger domain, C3HC4 (zinc finger)"/>
    <property type="match status" value="1"/>
</dbReference>
<dbReference type="CDD" id="cd20335">
    <property type="entry name" value="BRcat_RBR"/>
    <property type="match status" value="1"/>
</dbReference>
<keyword evidence="5 8" id="KW-0863">Zinc-finger</keyword>
<feature type="non-terminal residue" evidence="11">
    <location>
        <position position="1"/>
    </location>
</feature>
<dbReference type="InterPro" id="IPR018957">
    <property type="entry name" value="Znf_C3HC4_RING-type"/>
</dbReference>
<gene>
    <name evidence="11" type="ORF">GLOTRDRAFT_45355</name>
</gene>
<dbReference type="GO" id="GO:0043130">
    <property type="term" value="F:ubiquitin binding"/>
    <property type="evidence" value="ECO:0007669"/>
    <property type="project" value="TreeGrafter"/>
</dbReference>
<dbReference type="Gene3D" id="1.20.120.1750">
    <property type="match status" value="1"/>
</dbReference>
<dbReference type="GeneID" id="19306332"/>
<keyword evidence="4" id="KW-0677">Repeat</keyword>
<evidence type="ECO:0000256" key="1">
    <source>
        <dbReference type="ARBA" id="ARBA00004906"/>
    </source>
</evidence>
<dbReference type="CDD" id="cd22585">
    <property type="entry name" value="Rcat_RBR_DEAH12-like"/>
    <property type="match status" value="1"/>
</dbReference>
<keyword evidence="6" id="KW-0833">Ubl conjugation pathway</keyword>
<dbReference type="GO" id="GO:0003723">
    <property type="term" value="F:RNA binding"/>
    <property type="evidence" value="ECO:0007669"/>
    <property type="project" value="InterPro"/>
</dbReference>
<dbReference type="SMART" id="SM00184">
    <property type="entry name" value="RING"/>
    <property type="match status" value="2"/>
</dbReference>
<dbReference type="EMBL" id="KB469305">
    <property type="protein sequence ID" value="EPQ53441.1"/>
    <property type="molecule type" value="Genomic_DNA"/>
</dbReference>
<dbReference type="InterPro" id="IPR044066">
    <property type="entry name" value="TRIAD_supradom"/>
</dbReference>
<dbReference type="GO" id="GO:0000151">
    <property type="term" value="C:ubiquitin ligase complex"/>
    <property type="evidence" value="ECO:0007669"/>
    <property type="project" value="TreeGrafter"/>
</dbReference>
<dbReference type="GO" id="GO:0097039">
    <property type="term" value="P:protein linear polyubiquitination"/>
    <property type="evidence" value="ECO:0007669"/>
    <property type="project" value="TreeGrafter"/>
</dbReference>
<evidence type="ECO:0000256" key="7">
    <source>
        <dbReference type="ARBA" id="ARBA00022833"/>
    </source>
</evidence>
<dbReference type="KEGG" id="gtr:GLOTRDRAFT_45355"/>
<evidence type="ECO:0000256" key="3">
    <source>
        <dbReference type="ARBA" id="ARBA00022723"/>
    </source>
</evidence>
<dbReference type="PANTHER" id="PTHR22770:SF13">
    <property type="entry name" value="RING-TYPE DOMAIN-CONTAINING PROTEIN"/>
    <property type="match status" value="1"/>
</dbReference>
<dbReference type="OMA" id="MTCTRCQ"/>
<reference evidence="11 12" key="1">
    <citation type="journal article" date="2012" name="Science">
        <title>The Paleozoic origin of enzymatic lignin decomposition reconstructed from 31 fungal genomes.</title>
        <authorList>
            <person name="Floudas D."/>
            <person name="Binder M."/>
            <person name="Riley R."/>
            <person name="Barry K."/>
            <person name="Blanchette R.A."/>
            <person name="Henrissat B."/>
            <person name="Martinez A.T."/>
            <person name="Otillar R."/>
            <person name="Spatafora J.W."/>
            <person name="Yadav J.S."/>
            <person name="Aerts A."/>
            <person name="Benoit I."/>
            <person name="Boyd A."/>
            <person name="Carlson A."/>
            <person name="Copeland A."/>
            <person name="Coutinho P.M."/>
            <person name="de Vries R.P."/>
            <person name="Ferreira P."/>
            <person name="Findley K."/>
            <person name="Foster B."/>
            <person name="Gaskell J."/>
            <person name="Glotzer D."/>
            <person name="Gorecki P."/>
            <person name="Heitman J."/>
            <person name="Hesse C."/>
            <person name="Hori C."/>
            <person name="Igarashi K."/>
            <person name="Jurgens J.A."/>
            <person name="Kallen N."/>
            <person name="Kersten P."/>
            <person name="Kohler A."/>
            <person name="Kuees U."/>
            <person name="Kumar T.K.A."/>
            <person name="Kuo A."/>
            <person name="LaButti K."/>
            <person name="Larrondo L.F."/>
            <person name="Lindquist E."/>
            <person name="Ling A."/>
            <person name="Lombard V."/>
            <person name="Lucas S."/>
            <person name="Lundell T."/>
            <person name="Martin R."/>
            <person name="McLaughlin D.J."/>
            <person name="Morgenstern I."/>
            <person name="Morin E."/>
            <person name="Murat C."/>
            <person name="Nagy L.G."/>
            <person name="Nolan M."/>
            <person name="Ohm R.A."/>
            <person name="Patyshakuliyeva A."/>
            <person name="Rokas A."/>
            <person name="Ruiz-Duenas F.J."/>
            <person name="Sabat G."/>
            <person name="Salamov A."/>
            <person name="Samejima M."/>
            <person name="Schmutz J."/>
            <person name="Slot J.C."/>
            <person name="St John F."/>
            <person name="Stenlid J."/>
            <person name="Sun H."/>
            <person name="Sun S."/>
            <person name="Syed K."/>
            <person name="Tsang A."/>
            <person name="Wiebenga A."/>
            <person name="Young D."/>
            <person name="Pisabarro A."/>
            <person name="Eastwood D.C."/>
            <person name="Martin F."/>
            <person name="Cullen D."/>
            <person name="Grigoriev I.V."/>
            <person name="Hibbett D.S."/>
        </authorList>
    </citation>
    <scope>NUCLEOTIDE SEQUENCE [LARGE SCALE GENOMIC DNA]</scope>
    <source>
        <strain evidence="11 12">ATCC 11539</strain>
    </source>
</reference>
<dbReference type="InterPro" id="IPR013083">
    <property type="entry name" value="Znf_RING/FYVE/PHD"/>
</dbReference>
<dbReference type="PANTHER" id="PTHR22770">
    <property type="entry name" value="UBIQUITIN CONJUGATING ENZYME 7 INTERACTING PROTEIN-RELATED"/>
    <property type="match status" value="1"/>
</dbReference>
<dbReference type="InterPro" id="IPR013087">
    <property type="entry name" value="Znf_C2H2_type"/>
</dbReference>
<organism evidence="11 12">
    <name type="scientific">Gloeophyllum trabeum (strain ATCC 11539 / FP-39264 / Madison 617)</name>
    <name type="common">Brown rot fungus</name>
    <dbReference type="NCBI Taxonomy" id="670483"/>
    <lineage>
        <taxon>Eukaryota</taxon>
        <taxon>Fungi</taxon>
        <taxon>Dikarya</taxon>
        <taxon>Basidiomycota</taxon>
        <taxon>Agaricomycotina</taxon>
        <taxon>Agaricomycetes</taxon>
        <taxon>Gloeophyllales</taxon>
        <taxon>Gloeophyllaceae</taxon>
        <taxon>Gloeophyllum</taxon>
    </lineage>
</organism>
<keyword evidence="2" id="KW-0808">Transferase</keyword>
<evidence type="ECO:0008006" key="13">
    <source>
        <dbReference type="Google" id="ProtNLM"/>
    </source>
</evidence>
<dbReference type="OrthoDB" id="10009520at2759"/>
<proteinExistence type="predicted"/>
<evidence type="ECO:0000313" key="12">
    <source>
        <dbReference type="Proteomes" id="UP000030669"/>
    </source>
</evidence>
<dbReference type="InterPro" id="IPR035979">
    <property type="entry name" value="RBD_domain_sf"/>
</dbReference>
<dbReference type="Pfam" id="PF22191">
    <property type="entry name" value="IBR_1"/>
    <property type="match status" value="1"/>
</dbReference>
<protein>
    <recommendedName>
        <fullName evidence="13">RING-type domain-containing protein</fullName>
    </recommendedName>
</protein>
<sequence length="694" mass="77553">IVFNSTKVRFGPGFIVEDVWTSFESYWVILSNVPRGTEDSQVQEILSPFGVVRELHKSFDRNHQTTMSFRARFNDTRQAAEAVAVLNGAEILDTVIYARTPPNNMKSGRAEIRDTGLLFTWDAPSWTGYAGYATLSEAQNAIGAAERDKRWGKAIRASIHDGTPVLGAVTVAFRGMPTDLKVTYLENFGQPDDTMHQAERTPSATQVAGIIRRELQNLGHLVSFYQTPAPYRDGKVYVQAYFRDAPSAKVARDHFIDPAQPIEGLESVSMSVEHLQYVAYTVGSDIFKVLQADIEDLRTTSGSDDPKNTIEISQETPYTVDVELHGSDLKSLSNLKYGFERLLRGEVMKEDGQYVWDPFFANHAGSEFLFKLQETYPDVRIQCCKRKRRITIFASPSKRQEVKRAVLERIEELRRCKTLRIPIPRRLIGRFVKCNLPLLQQKIGQENLSVDYASPAVVVRGDSASELVRVAVQEALHSTGPIRASSTSECPVCLDEPIAPIVLRCGHAWCKVCLSNYFSAAVEGRSFPMTCLGDEGSCTCRIPVAVAREVLTSDELEELAAAAFTAHVFTHPEEYKWCPGPDCEEVYRSGPPDTVLQCPRCLRRICAHCHVEHHEGMSCAEHKAGLEPEFALWRAGHDVKNCPKCKTAIEKVDGCNHMMCSVCQSHICWVCLKTFVRGEGVYDHMRAKHGGIGV</sequence>
<dbReference type="InterPro" id="IPR012677">
    <property type="entry name" value="Nucleotide-bd_a/b_plait_sf"/>
</dbReference>
<accession>S7Q0J0</accession>
<dbReference type="InterPro" id="IPR000504">
    <property type="entry name" value="RRM_dom"/>
</dbReference>
<feature type="domain" description="RING-type" evidence="9">
    <location>
        <begin position="490"/>
        <end position="531"/>
    </location>
</feature>
<dbReference type="RefSeq" id="XP_007867736.1">
    <property type="nucleotide sequence ID" value="XM_007869545.1"/>
</dbReference>
<dbReference type="Proteomes" id="UP000030669">
    <property type="component" value="Unassembled WGS sequence"/>
</dbReference>
<keyword evidence="3" id="KW-0479">Metal-binding</keyword>
<feature type="domain" description="RING-type" evidence="10">
    <location>
        <begin position="486"/>
        <end position="694"/>
    </location>
</feature>
<keyword evidence="7" id="KW-0862">Zinc</keyword>